<gene>
    <name evidence="2" type="ORF">SAMN04488025_13317</name>
</gene>
<evidence type="ECO:0000313" key="3">
    <source>
        <dbReference type="Proteomes" id="UP000198661"/>
    </source>
</evidence>
<dbReference type="EMBL" id="FOOK01000033">
    <property type="protein sequence ID" value="SFG42875.1"/>
    <property type="molecule type" value="Genomic_DNA"/>
</dbReference>
<dbReference type="AlphaFoldDB" id="A0A1I2RQ91"/>
<organism evidence="2 3">
    <name type="scientific">Planifilum fulgidum</name>
    <dbReference type="NCBI Taxonomy" id="201973"/>
    <lineage>
        <taxon>Bacteria</taxon>
        <taxon>Bacillati</taxon>
        <taxon>Bacillota</taxon>
        <taxon>Bacilli</taxon>
        <taxon>Bacillales</taxon>
        <taxon>Thermoactinomycetaceae</taxon>
        <taxon>Planifilum</taxon>
    </lineage>
</organism>
<keyword evidence="3" id="KW-1185">Reference proteome</keyword>
<name>A0A1I2RQ91_9BACL</name>
<proteinExistence type="predicted"/>
<dbReference type="RefSeq" id="WP_092040650.1">
    <property type="nucleotide sequence ID" value="NZ_FOOK01000033.1"/>
</dbReference>
<evidence type="ECO:0000313" key="2">
    <source>
        <dbReference type="EMBL" id="SFG42875.1"/>
    </source>
</evidence>
<dbReference type="STRING" id="201973.SAMN04488025_13317"/>
<keyword evidence="1" id="KW-0472">Membrane</keyword>
<dbReference type="Pfam" id="PF11255">
    <property type="entry name" value="DUF3054"/>
    <property type="match status" value="1"/>
</dbReference>
<dbReference type="PANTHER" id="PTHR35283:SF3">
    <property type="entry name" value="T12C22.21 PROTEIN"/>
    <property type="match status" value="1"/>
</dbReference>
<dbReference type="PANTHER" id="PTHR35283">
    <property type="entry name" value="T12C22.21 PROTEIN"/>
    <property type="match status" value="1"/>
</dbReference>
<reference evidence="2 3" key="1">
    <citation type="submission" date="2016-10" db="EMBL/GenBank/DDBJ databases">
        <authorList>
            <person name="de Groot N.N."/>
        </authorList>
    </citation>
    <scope>NUCLEOTIDE SEQUENCE [LARGE SCALE GENOMIC DNA]</scope>
    <source>
        <strain evidence="2 3">DSM 44945</strain>
    </source>
</reference>
<protein>
    <recommendedName>
        <fullName evidence="4">DUF3054 domain-containing protein</fullName>
    </recommendedName>
</protein>
<evidence type="ECO:0000256" key="1">
    <source>
        <dbReference type="SAM" id="Phobius"/>
    </source>
</evidence>
<sequence length="127" mass="14010">MNQKTTSILVIVDLAIILLFSAVGRLSHHMALDPSLLLNTTLPFAAAWLIVGALTGIFKPASVESTGRAFKSTLLTLVIAGPLGVLLRSLLIGRMPFYTFWFIGPLNLAMFMLPWRLVYAYFKRKTG</sequence>
<accession>A0A1I2RQ91</accession>
<dbReference type="OrthoDB" id="2468360at2"/>
<keyword evidence="1" id="KW-0812">Transmembrane</keyword>
<dbReference type="InterPro" id="IPR021414">
    <property type="entry name" value="DUF3054"/>
</dbReference>
<feature type="transmembrane region" description="Helical" evidence="1">
    <location>
        <begin position="98"/>
        <end position="122"/>
    </location>
</feature>
<feature type="transmembrane region" description="Helical" evidence="1">
    <location>
        <begin position="7"/>
        <end position="24"/>
    </location>
</feature>
<evidence type="ECO:0008006" key="4">
    <source>
        <dbReference type="Google" id="ProtNLM"/>
    </source>
</evidence>
<feature type="transmembrane region" description="Helical" evidence="1">
    <location>
        <begin position="70"/>
        <end position="92"/>
    </location>
</feature>
<dbReference type="Proteomes" id="UP000198661">
    <property type="component" value="Unassembled WGS sequence"/>
</dbReference>
<feature type="transmembrane region" description="Helical" evidence="1">
    <location>
        <begin position="36"/>
        <end position="58"/>
    </location>
</feature>
<keyword evidence="1" id="KW-1133">Transmembrane helix</keyword>